<dbReference type="AlphaFoldDB" id="A0A6C0JH03"/>
<protein>
    <submittedName>
        <fullName evidence="2">Uncharacterized protein</fullName>
    </submittedName>
</protein>
<evidence type="ECO:0000256" key="1">
    <source>
        <dbReference type="SAM" id="MobiDB-lite"/>
    </source>
</evidence>
<feature type="compositionally biased region" description="Basic residues" evidence="1">
    <location>
        <begin position="260"/>
        <end position="296"/>
    </location>
</feature>
<proteinExistence type="predicted"/>
<evidence type="ECO:0000313" key="2">
    <source>
        <dbReference type="EMBL" id="QHU04231.1"/>
    </source>
</evidence>
<accession>A0A6C0JH03</accession>
<name>A0A6C0JH03_9ZZZZ</name>
<reference evidence="2" key="1">
    <citation type="journal article" date="2020" name="Nature">
        <title>Giant virus diversity and host interactions through global metagenomics.</title>
        <authorList>
            <person name="Schulz F."/>
            <person name="Roux S."/>
            <person name="Paez-Espino D."/>
            <person name="Jungbluth S."/>
            <person name="Walsh D.A."/>
            <person name="Denef V.J."/>
            <person name="McMahon K.D."/>
            <person name="Konstantinidis K.T."/>
            <person name="Eloe-Fadrosh E.A."/>
            <person name="Kyrpides N.C."/>
            <person name="Woyke T."/>
        </authorList>
    </citation>
    <scope>NUCLEOTIDE SEQUENCE</scope>
    <source>
        <strain evidence="2">GVMAG-M-3300027708-39</strain>
    </source>
</reference>
<sequence>MTTYPEIAVVLVTCHGTIKVNSKTHEPFSFRMPDNTSMTLLNAVAPGVCNFLKADDADKFAKNIIDKIKDVEGRQLLQNDQASFVNSLIDALKIYDIEMKKDITFNLSLKDEERDVDEEEYIHHDDKSYKIKQFSTGDNVINKEYSRNNYTEKNDSDWNFKINVMNATGFPELIEILKGRTTQNDNTYVTLEEIVNYLQKQGVKHIILLDLSCSSFISMPPPKEESLMDIDDDDGDDVDGEETITNKRLIRNIRRDTMKKGGKRKQSRKKQKLTKKRRQTRRKRRQTRRKQTLYRH</sequence>
<feature type="compositionally biased region" description="Acidic residues" evidence="1">
    <location>
        <begin position="227"/>
        <end position="242"/>
    </location>
</feature>
<dbReference type="EMBL" id="MN740394">
    <property type="protein sequence ID" value="QHU04231.1"/>
    <property type="molecule type" value="Genomic_DNA"/>
</dbReference>
<organism evidence="2">
    <name type="scientific">viral metagenome</name>
    <dbReference type="NCBI Taxonomy" id="1070528"/>
    <lineage>
        <taxon>unclassified sequences</taxon>
        <taxon>metagenomes</taxon>
        <taxon>organismal metagenomes</taxon>
    </lineage>
</organism>
<feature type="region of interest" description="Disordered" evidence="1">
    <location>
        <begin position="222"/>
        <end position="296"/>
    </location>
</feature>